<sequence>MPLHNCRRVAGRKKLLRFVCGEKRLDVFGQPTVAAAHPGLRLAETNGRQQVEVMLPSDSTPARQRWRKLRAAALALRLLRSRHSAAPPTTRRPAVPRDAFPFEPDACCAQRKKRLLRRIIAKPVHCRSDVDVKLLVRSSYSGTAASLQVQCRLVVGLDRCTREAGALPSRA</sequence>
<comment type="caution">
    <text evidence="1">The sequence shown here is derived from an EMBL/GenBank/DDBJ whole genome shotgun (WGS) entry which is preliminary data.</text>
</comment>
<keyword evidence="2" id="KW-1185">Reference proteome</keyword>
<reference evidence="1" key="1">
    <citation type="submission" date="2021-02" db="EMBL/GenBank/DDBJ databases">
        <authorList>
            <person name="Palmer J.M."/>
        </authorList>
    </citation>
    <scope>NUCLEOTIDE SEQUENCE</scope>
    <source>
        <strain evidence="1">SCRP734</strain>
    </source>
</reference>
<gene>
    <name evidence="1" type="ORF">PHYPSEUDO_009663</name>
</gene>
<evidence type="ECO:0000313" key="2">
    <source>
        <dbReference type="Proteomes" id="UP000694044"/>
    </source>
</evidence>
<accession>A0A8T1WCH2</accession>
<dbReference type="AlphaFoldDB" id="A0A8T1WCH2"/>
<proteinExistence type="predicted"/>
<dbReference type="OrthoDB" id="78487at2759"/>
<evidence type="ECO:0000313" key="1">
    <source>
        <dbReference type="EMBL" id="KAG7389743.1"/>
    </source>
</evidence>
<organism evidence="1 2">
    <name type="scientific">Phytophthora pseudosyringae</name>
    <dbReference type="NCBI Taxonomy" id="221518"/>
    <lineage>
        <taxon>Eukaryota</taxon>
        <taxon>Sar</taxon>
        <taxon>Stramenopiles</taxon>
        <taxon>Oomycota</taxon>
        <taxon>Peronosporomycetes</taxon>
        <taxon>Peronosporales</taxon>
        <taxon>Peronosporaceae</taxon>
        <taxon>Phytophthora</taxon>
    </lineage>
</organism>
<dbReference type="EMBL" id="JAGDFM010000040">
    <property type="protein sequence ID" value="KAG7389743.1"/>
    <property type="molecule type" value="Genomic_DNA"/>
</dbReference>
<dbReference type="Proteomes" id="UP000694044">
    <property type="component" value="Unassembled WGS sequence"/>
</dbReference>
<protein>
    <submittedName>
        <fullName evidence="1">Uncharacterized protein</fullName>
    </submittedName>
</protein>
<name>A0A8T1WCH2_9STRA</name>